<dbReference type="Proteomes" id="UP001164776">
    <property type="component" value="Unassembled WGS sequence"/>
</dbReference>
<dbReference type="OrthoDB" id="688231at2759"/>
<protein>
    <recommendedName>
        <fullName evidence="4">CCHC-type domain-containing protein</fullName>
    </recommendedName>
</protein>
<evidence type="ECO:0000313" key="2">
    <source>
        <dbReference type="EMBL" id="KAJ1257213.1"/>
    </source>
</evidence>
<sequence length="185" mass="20662">MIGHIEALDRLGIELEPELATDVILQSLPLSFEPFILNYHMNNLNKTLTELHGMLKTAEDSIKKTATHMMMIQRDRKKRKRKGKGKGKAEDRIQKPKTNAKPKDGPSPSDKCFHYGDCGYWSRNCHKYLEEKKKNGSETSTSGTKTDLKFCEGQVGRARRQRSKGCCVGSGHISLVASLGISDGV</sequence>
<dbReference type="EMBL" id="MU629437">
    <property type="protein sequence ID" value="KAJ1257213.1"/>
    <property type="molecule type" value="Genomic_DNA"/>
</dbReference>
<organism evidence="2 3">
    <name type="scientific">Paspalum vaginatum</name>
    <name type="common">seashore paspalum</name>
    <dbReference type="NCBI Taxonomy" id="158149"/>
    <lineage>
        <taxon>Eukaryota</taxon>
        <taxon>Viridiplantae</taxon>
        <taxon>Streptophyta</taxon>
        <taxon>Embryophyta</taxon>
        <taxon>Tracheophyta</taxon>
        <taxon>Spermatophyta</taxon>
        <taxon>Magnoliopsida</taxon>
        <taxon>Liliopsida</taxon>
        <taxon>Poales</taxon>
        <taxon>Poaceae</taxon>
        <taxon>PACMAD clade</taxon>
        <taxon>Panicoideae</taxon>
        <taxon>Andropogonodae</taxon>
        <taxon>Paspaleae</taxon>
        <taxon>Paspalinae</taxon>
        <taxon>Paspalum</taxon>
    </lineage>
</organism>
<dbReference type="AlphaFoldDB" id="A0A9W8CFS8"/>
<comment type="caution">
    <text evidence="2">The sequence shown here is derived from an EMBL/GenBank/DDBJ whole genome shotgun (WGS) entry which is preliminary data.</text>
</comment>
<evidence type="ECO:0000256" key="1">
    <source>
        <dbReference type="SAM" id="MobiDB-lite"/>
    </source>
</evidence>
<proteinExistence type="predicted"/>
<gene>
    <name evidence="2" type="ORF">BS78_K179400</name>
</gene>
<evidence type="ECO:0000313" key="3">
    <source>
        <dbReference type="Proteomes" id="UP001164776"/>
    </source>
</evidence>
<accession>A0A9W8CFS8</accession>
<keyword evidence="3" id="KW-1185">Reference proteome</keyword>
<reference evidence="2 3" key="1">
    <citation type="submission" date="2022-10" db="EMBL/GenBank/DDBJ databases">
        <title>WGS assembly of Paspalum vaginatum 540-79.</title>
        <authorList>
            <person name="Sun G."/>
            <person name="Wase N."/>
            <person name="Shu S."/>
            <person name="Jenkins J."/>
            <person name="Zhou B."/>
            <person name="Torres-Rodriguez J."/>
            <person name="Chen C."/>
            <person name="Sandor L."/>
            <person name="Plott C."/>
            <person name="Yoshinga Y."/>
            <person name="Daum C."/>
            <person name="Qi P."/>
            <person name="Barry K."/>
            <person name="Lipzen A."/>
            <person name="Berry L."/>
            <person name="Pedersen C."/>
            <person name="Gottilla T."/>
            <person name="Foltz A."/>
            <person name="Yu H."/>
            <person name="O'Malley R."/>
            <person name="Zhang C."/>
            <person name="Devos K."/>
            <person name="Sigmon B."/>
            <person name="Yu B."/>
            <person name="Obata T."/>
            <person name="Schmutz J."/>
            <person name="Schnable J."/>
        </authorList>
    </citation>
    <scope>NUCLEOTIDE SEQUENCE [LARGE SCALE GENOMIC DNA]</scope>
    <source>
        <strain evidence="3">cv. 540-79</strain>
    </source>
</reference>
<name>A0A9W8CFS8_9POAL</name>
<evidence type="ECO:0008006" key="4">
    <source>
        <dbReference type="Google" id="ProtNLM"/>
    </source>
</evidence>
<feature type="compositionally biased region" description="Basic residues" evidence="1">
    <location>
        <begin position="75"/>
        <end position="86"/>
    </location>
</feature>
<feature type="region of interest" description="Disordered" evidence="1">
    <location>
        <begin position="71"/>
        <end position="108"/>
    </location>
</feature>